<evidence type="ECO:0000313" key="2">
    <source>
        <dbReference type="EMBL" id="MXO84293.1"/>
    </source>
</evidence>
<gene>
    <name evidence="2" type="ORF">GRI35_13025</name>
</gene>
<sequence>MTEQIIISSATIIGLTIVALIGLRGWQGWLALKEQELERAVHTREHVDTGSDVGSSAGAARIEIADLKERIRKLEAIASGVDL</sequence>
<keyword evidence="3" id="KW-1185">Reference proteome</keyword>
<feature type="transmembrane region" description="Helical" evidence="1">
    <location>
        <begin position="6"/>
        <end position="23"/>
    </location>
</feature>
<accession>A0A844ZB19</accession>
<dbReference type="EMBL" id="WTYZ01000001">
    <property type="protein sequence ID" value="MXO84293.1"/>
    <property type="molecule type" value="Genomic_DNA"/>
</dbReference>
<organism evidence="2 3">
    <name type="scientific">Pontixanthobacter aestiaquae</name>
    <dbReference type="NCBI Taxonomy" id="1509367"/>
    <lineage>
        <taxon>Bacteria</taxon>
        <taxon>Pseudomonadati</taxon>
        <taxon>Pseudomonadota</taxon>
        <taxon>Alphaproteobacteria</taxon>
        <taxon>Sphingomonadales</taxon>
        <taxon>Erythrobacteraceae</taxon>
        <taxon>Pontixanthobacter</taxon>
    </lineage>
</organism>
<keyword evidence="1" id="KW-1133">Transmembrane helix</keyword>
<dbReference type="RefSeq" id="WP_160614545.1">
    <property type="nucleotide sequence ID" value="NZ_JAUFQM010000001.1"/>
</dbReference>
<evidence type="ECO:0000256" key="1">
    <source>
        <dbReference type="SAM" id="Phobius"/>
    </source>
</evidence>
<reference evidence="2 3" key="1">
    <citation type="submission" date="2019-12" db="EMBL/GenBank/DDBJ databases">
        <title>Genomic-based taxomic classification of the family Erythrobacteraceae.</title>
        <authorList>
            <person name="Xu L."/>
        </authorList>
    </citation>
    <scope>NUCLEOTIDE SEQUENCE [LARGE SCALE GENOMIC DNA]</scope>
    <source>
        <strain evidence="2 3">KCTC 42006</strain>
    </source>
</reference>
<keyword evidence="1" id="KW-0472">Membrane</keyword>
<proteinExistence type="predicted"/>
<name>A0A844ZB19_9SPHN</name>
<dbReference type="AlphaFoldDB" id="A0A844ZB19"/>
<comment type="caution">
    <text evidence="2">The sequence shown here is derived from an EMBL/GenBank/DDBJ whole genome shotgun (WGS) entry which is preliminary data.</text>
</comment>
<evidence type="ECO:0000313" key="3">
    <source>
        <dbReference type="Proteomes" id="UP000460290"/>
    </source>
</evidence>
<dbReference type="OrthoDB" id="7429032at2"/>
<dbReference type="Proteomes" id="UP000460290">
    <property type="component" value="Unassembled WGS sequence"/>
</dbReference>
<keyword evidence="1" id="KW-0812">Transmembrane</keyword>
<protein>
    <submittedName>
        <fullName evidence="2">Uncharacterized protein</fullName>
    </submittedName>
</protein>